<keyword evidence="6 11" id="KW-0548">Nucleotidyltransferase</keyword>
<feature type="domain" description="Cytidyltransferase-like" evidence="12">
    <location>
        <begin position="39"/>
        <end position="218"/>
    </location>
</feature>
<dbReference type="GO" id="GO:0004515">
    <property type="term" value="F:nicotinate-nucleotide adenylyltransferase activity"/>
    <property type="evidence" value="ECO:0007669"/>
    <property type="project" value="UniProtKB-UniRule"/>
</dbReference>
<dbReference type="InterPro" id="IPR004821">
    <property type="entry name" value="Cyt_trans-like"/>
</dbReference>
<dbReference type="SUPFAM" id="SSF52374">
    <property type="entry name" value="Nucleotidylyl transferase"/>
    <property type="match status" value="1"/>
</dbReference>
<evidence type="ECO:0000256" key="5">
    <source>
        <dbReference type="ARBA" id="ARBA00022679"/>
    </source>
</evidence>
<comment type="caution">
    <text evidence="13">The sequence shown here is derived from an EMBL/GenBank/DDBJ whole genome shotgun (WGS) entry which is preliminary data.</text>
</comment>
<dbReference type="AlphaFoldDB" id="A0A7W8EQS1"/>
<evidence type="ECO:0000256" key="4">
    <source>
        <dbReference type="ARBA" id="ARBA00022642"/>
    </source>
</evidence>
<proteinExistence type="inferred from homology"/>
<sequence>MSKPVKDQSDKTAVPQAFQDVAKKYLHMPVAPAGAKIGLFGGSFNPPHAGHVLVAELALERLGLDQVWWVVTPGNPLKDVSELAPLSKRIALSEELITGKRIHVTAFEASYQVRYTADTLALVRKHNPDKHLVWIMGADNLMNFHHWQEWDEIARTYPIAVINRPGSNMAAEDSVMAQQFEAARLPETEAAKLATQTAPAWVFIHGPQSDLSSTQLRRQEMRE</sequence>
<dbReference type="InterPro" id="IPR005248">
    <property type="entry name" value="NadD/NMNAT"/>
</dbReference>
<dbReference type="NCBIfam" id="TIGR00125">
    <property type="entry name" value="cyt_tran_rel"/>
    <property type="match status" value="1"/>
</dbReference>
<organism evidence="13 14">
    <name type="scientific">Pseudochrobactrum saccharolyticum</name>
    <dbReference type="NCBI Taxonomy" id="354352"/>
    <lineage>
        <taxon>Bacteria</taxon>
        <taxon>Pseudomonadati</taxon>
        <taxon>Pseudomonadota</taxon>
        <taxon>Alphaproteobacteria</taxon>
        <taxon>Hyphomicrobiales</taxon>
        <taxon>Brucellaceae</taxon>
        <taxon>Pseudochrobactrum</taxon>
    </lineage>
</organism>
<dbReference type="NCBIfam" id="NF000843">
    <property type="entry name" value="PRK00071.2-2"/>
    <property type="match status" value="1"/>
</dbReference>
<evidence type="ECO:0000256" key="6">
    <source>
        <dbReference type="ARBA" id="ARBA00022695"/>
    </source>
</evidence>
<gene>
    <name evidence="11" type="primary">nadD</name>
    <name evidence="13" type="ORF">HNQ68_003136</name>
</gene>
<keyword evidence="8 11" id="KW-0067">ATP-binding</keyword>
<comment type="pathway">
    <text evidence="2 11">Cofactor biosynthesis; NAD(+) biosynthesis; deamido-NAD(+) from nicotinate D-ribonucleotide: step 1/1.</text>
</comment>
<keyword evidence="7 11" id="KW-0547">Nucleotide-binding</keyword>
<keyword evidence="14" id="KW-1185">Reference proteome</keyword>
<evidence type="ECO:0000313" key="13">
    <source>
        <dbReference type="EMBL" id="MBB5092579.1"/>
    </source>
</evidence>
<reference evidence="13 14" key="1">
    <citation type="submission" date="2020-08" db="EMBL/GenBank/DDBJ databases">
        <title>Genomic Encyclopedia of Type Strains, Phase IV (KMG-IV): sequencing the most valuable type-strain genomes for metagenomic binning, comparative biology and taxonomic classification.</title>
        <authorList>
            <person name="Goeker M."/>
        </authorList>
    </citation>
    <scope>NUCLEOTIDE SEQUENCE [LARGE SCALE GENOMIC DNA]</scope>
    <source>
        <strain evidence="13 14">DSM 25620</strain>
    </source>
</reference>
<dbReference type="NCBIfam" id="TIGR00482">
    <property type="entry name" value="nicotinate (nicotinamide) nucleotide adenylyltransferase"/>
    <property type="match status" value="1"/>
</dbReference>
<dbReference type="InterPro" id="IPR014729">
    <property type="entry name" value="Rossmann-like_a/b/a_fold"/>
</dbReference>
<comment type="similarity">
    <text evidence="3 11">Belongs to the NadD family.</text>
</comment>
<dbReference type="NCBIfam" id="NF000845">
    <property type="entry name" value="PRK00071.2-4"/>
    <property type="match status" value="1"/>
</dbReference>
<evidence type="ECO:0000256" key="3">
    <source>
        <dbReference type="ARBA" id="ARBA00009014"/>
    </source>
</evidence>
<protein>
    <recommendedName>
        <fullName evidence="11">Probable nicotinate-nucleotide adenylyltransferase</fullName>
        <ecNumber evidence="11">2.7.7.18</ecNumber>
    </recommendedName>
    <alternativeName>
        <fullName evidence="11">Deamido-NAD(+) diphosphorylase</fullName>
    </alternativeName>
    <alternativeName>
        <fullName evidence="11">Deamido-NAD(+) pyrophosphorylase</fullName>
    </alternativeName>
    <alternativeName>
        <fullName evidence="11">Nicotinate mononucleotide adenylyltransferase</fullName>
        <shortName evidence="11">NaMN adenylyltransferase</shortName>
    </alternativeName>
</protein>
<dbReference type="Pfam" id="PF01467">
    <property type="entry name" value="CTP_transf_like"/>
    <property type="match status" value="1"/>
</dbReference>
<dbReference type="Gene3D" id="3.40.50.620">
    <property type="entry name" value="HUPs"/>
    <property type="match status" value="1"/>
</dbReference>
<keyword evidence="9 11" id="KW-0520">NAD</keyword>
<evidence type="ECO:0000256" key="9">
    <source>
        <dbReference type="ARBA" id="ARBA00023027"/>
    </source>
</evidence>
<dbReference type="GO" id="GO:0009435">
    <property type="term" value="P:NAD+ biosynthetic process"/>
    <property type="evidence" value="ECO:0007669"/>
    <property type="project" value="UniProtKB-UniRule"/>
</dbReference>
<dbReference type="CDD" id="cd02165">
    <property type="entry name" value="NMNAT"/>
    <property type="match status" value="1"/>
</dbReference>
<dbReference type="HAMAP" id="MF_00244">
    <property type="entry name" value="NaMN_adenylyltr"/>
    <property type="match status" value="1"/>
</dbReference>
<evidence type="ECO:0000256" key="8">
    <source>
        <dbReference type="ARBA" id="ARBA00022840"/>
    </source>
</evidence>
<dbReference type="EMBL" id="JACHIL010000006">
    <property type="protein sequence ID" value="MBB5092579.1"/>
    <property type="molecule type" value="Genomic_DNA"/>
</dbReference>
<dbReference type="Proteomes" id="UP000531231">
    <property type="component" value="Unassembled WGS sequence"/>
</dbReference>
<evidence type="ECO:0000313" key="14">
    <source>
        <dbReference type="Proteomes" id="UP000531231"/>
    </source>
</evidence>
<evidence type="ECO:0000256" key="11">
    <source>
        <dbReference type="HAMAP-Rule" id="MF_00244"/>
    </source>
</evidence>
<evidence type="ECO:0000259" key="12">
    <source>
        <dbReference type="Pfam" id="PF01467"/>
    </source>
</evidence>
<comment type="catalytic activity">
    <reaction evidence="10 11">
        <text>nicotinate beta-D-ribonucleotide + ATP + H(+) = deamido-NAD(+) + diphosphate</text>
        <dbReference type="Rhea" id="RHEA:22860"/>
        <dbReference type="ChEBI" id="CHEBI:15378"/>
        <dbReference type="ChEBI" id="CHEBI:30616"/>
        <dbReference type="ChEBI" id="CHEBI:33019"/>
        <dbReference type="ChEBI" id="CHEBI:57502"/>
        <dbReference type="ChEBI" id="CHEBI:58437"/>
        <dbReference type="EC" id="2.7.7.18"/>
    </reaction>
</comment>
<dbReference type="GO" id="GO:0005524">
    <property type="term" value="F:ATP binding"/>
    <property type="evidence" value="ECO:0007669"/>
    <property type="project" value="UniProtKB-KW"/>
</dbReference>
<accession>A0A7W8EQS1</accession>
<keyword evidence="5 11" id="KW-0808">Transferase</keyword>
<evidence type="ECO:0000256" key="2">
    <source>
        <dbReference type="ARBA" id="ARBA00005019"/>
    </source>
</evidence>
<name>A0A7W8EQS1_9HYPH</name>
<evidence type="ECO:0000256" key="10">
    <source>
        <dbReference type="ARBA" id="ARBA00048721"/>
    </source>
</evidence>
<evidence type="ECO:0000256" key="1">
    <source>
        <dbReference type="ARBA" id="ARBA00002324"/>
    </source>
</evidence>
<comment type="function">
    <text evidence="1 11">Catalyzes the reversible adenylation of nicotinate mononucleotide (NaMN) to nicotinic acid adenine dinucleotide (NaAD).</text>
</comment>
<dbReference type="PANTHER" id="PTHR39321:SF3">
    <property type="entry name" value="PHOSPHOPANTETHEINE ADENYLYLTRANSFERASE"/>
    <property type="match status" value="1"/>
</dbReference>
<keyword evidence="4 11" id="KW-0662">Pyridine nucleotide biosynthesis</keyword>
<dbReference type="PANTHER" id="PTHR39321">
    <property type="entry name" value="NICOTINATE-NUCLEOTIDE ADENYLYLTRANSFERASE-RELATED"/>
    <property type="match status" value="1"/>
</dbReference>
<dbReference type="UniPathway" id="UPA00253">
    <property type="reaction ID" value="UER00332"/>
</dbReference>
<evidence type="ECO:0000256" key="7">
    <source>
        <dbReference type="ARBA" id="ARBA00022741"/>
    </source>
</evidence>
<dbReference type="EC" id="2.7.7.18" evidence="11"/>
<dbReference type="RefSeq" id="WP_374828091.1">
    <property type="nucleotide sequence ID" value="NZ_JACHIL010000006.1"/>
</dbReference>